<protein>
    <submittedName>
        <fullName evidence="4">PepSY domain-containing protein</fullName>
    </submittedName>
    <submittedName>
        <fullName evidence="3">PepSY-associated TM helix domain-containing protein</fullName>
    </submittedName>
</protein>
<feature type="compositionally biased region" description="Low complexity" evidence="1">
    <location>
        <begin position="382"/>
        <end position="397"/>
    </location>
</feature>
<dbReference type="InterPro" id="IPR005625">
    <property type="entry name" value="PepSY-ass_TM"/>
</dbReference>
<evidence type="ECO:0000256" key="2">
    <source>
        <dbReference type="SAM" id="Phobius"/>
    </source>
</evidence>
<keyword evidence="6" id="KW-1185">Reference proteome</keyword>
<gene>
    <name evidence="4" type="ORF">D3868_11165</name>
    <name evidence="3" type="ORF">SIM66_18200</name>
</gene>
<sequence length="397" mass="43714">MTNRTIRIWTLIHKWTSLICTIFMLLLCLTGLPLIFHDEIEALTAEDTLPPMPADTPLKSLDEAVASALATYPGERPLFLSFDVDRPVVNVTTGPGARPPVSQMHISAIDLRTTRILADLNDDGGFMHVMLRLHVDLFAGLPGELFLGFMGFLLVLATLSGVVIYAPFMRKLSFGTVRAGRGRRLKWLDLHNMLGIVTLMWVVVVGLTGVINTLSVPLVAYWRANELAAMIAPYEGKPVPERFASVDAAVRTAMEAAPGMRPQFVAFPGVRFSSNHHYAVWLRGATPATHRILTPALIDAETGAFTDMRSMPWYMLALRLSQPLHFGDYGGLPMKILWAVLDLLTIVILGSGLYLWIARRRLVQNRRAQDRPVQDRPVQDHAAAGPGPRGAAGEAAE</sequence>
<feature type="region of interest" description="Disordered" evidence="1">
    <location>
        <begin position="368"/>
        <end position="397"/>
    </location>
</feature>
<evidence type="ECO:0000313" key="5">
    <source>
        <dbReference type="Proteomes" id="UP000298774"/>
    </source>
</evidence>
<dbReference type="AlphaFoldDB" id="A0A0P0E8H3"/>
<keyword evidence="2" id="KW-0812">Transmembrane</keyword>
<dbReference type="EMBL" id="JAWXYC010000004">
    <property type="protein sequence ID" value="MDX5953111.1"/>
    <property type="molecule type" value="Genomic_DNA"/>
</dbReference>
<reference evidence="4 5" key="1">
    <citation type="submission" date="2018-09" db="EMBL/GenBank/DDBJ databases">
        <title>Whole genome based analysis of evolution and adaptive divergence in Indian and Brazilian strains of Azospirillum brasilense.</title>
        <authorList>
            <person name="Singh C."/>
            <person name="Tripathi A.K."/>
        </authorList>
    </citation>
    <scope>NUCLEOTIDE SEQUENCE [LARGE SCALE GENOMIC DNA]</scope>
    <source>
        <strain evidence="4 5">MTCC4038</strain>
    </source>
</reference>
<name>A0A0P0E8H3_AZOBR</name>
<dbReference type="Pfam" id="PF03929">
    <property type="entry name" value="PepSY_TM"/>
    <property type="match status" value="1"/>
</dbReference>
<accession>A0A0P0E8H3</accession>
<dbReference type="KEGG" id="abf:AMK58_03075"/>
<evidence type="ECO:0000313" key="4">
    <source>
        <dbReference type="EMBL" id="QCO09546.1"/>
    </source>
</evidence>
<feature type="transmembrane region" description="Helical" evidence="2">
    <location>
        <begin position="336"/>
        <end position="357"/>
    </location>
</feature>
<reference evidence="3 6" key="2">
    <citation type="submission" date="2023-11" db="EMBL/GenBank/DDBJ databases">
        <title>MicrobeMod: A computational toolkit for identifying prokaryotic methylation and restriction-modification with nanopore sequencing.</title>
        <authorList>
            <person name="Crits-Christoph A."/>
            <person name="Kang S.C."/>
            <person name="Lee H."/>
            <person name="Ostrov N."/>
        </authorList>
    </citation>
    <scope>NUCLEOTIDE SEQUENCE [LARGE SCALE GENOMIC DNA]</scope>
    <source>
        <strain evidence="3 6">ATCC 29145</strain>
    </source>
</reference>
<dbReference type="EMBL" id="CP032339">
    <property type="protein sequence ID" value="QCO09546.1"/>
    <property type="molecule type" value="Genomic_DNA"/>
</dbReference>
<feature type="compositionally biased region" description="Basic and acidic residues" evidence="1">
    <location>
        <begin position="368"/>
        <end position="379"/>
    </location>
</feature>
<dbReference type="Proteomes" id="UP001277471">
    <property type="component" value="Unassembled WGS sequence"/>
</dbReference>
<keyword evidence="2" id="KW-1133">Transmembrane helix</keyword>
<dbReference type="Proteomes" id="UP000298774">
    <property type="component" value="Chromosome"/>
</dbReference>
<feature type="transmembrane region" description="Helical" evidence="2">
    <location>
        <begin position="12"/>
        <end position="36"/>
    </location>
</feature>
<proteinExistence type="predicted"/>
<organism evidence="4 5">
    <name type="scientific">Azospirillum brasilense</name>
    <dbReference type="NCBI Taxonomy" id="192"/>
    <lineage>
        <taxon>Bacteria</taxon>
        <taxon>Pseudomonadati</taxon>
        <taxon>Pseudomonadota</taxon>
        <taxon>Alphaproteobacteria</taxon>
        <taxon>Rhodospirillales</taxon>
        <taxon>Azospirillaceae</taxon>
        <taxon>Azospirillum</taxon>
    </lineage>
</organism>
<dbReference type="PANTHER" id="PTHR34219">
    <property type="entry name" value="IRON-REGULATED INNER MEMBRANE PROTEIN-RELATED"/>
    <property type="match status" value="1"/>
</dbReference>
<dbReference type="GeneID" id="56450313"/>
<evidence type="ECO:0000313" key="3">
    <source>
        <dbReference type="EMBL" id="MDX5953111.1"/>
    </source>
</evidence>
<feature type="transmembrane region" description="Helical" evidence="2">
    <location>
        <begin position="190"/>
        <end position="211"/>
    </location>
</feature>
<dbReference type="RefSeq" id="WP_059398608.1">
    <property type="nucleotide sequence ID" value="NZ_CP012914.1"/>
</dbReference>
<evidence type="ECO:0000256" key="1">
    <source>
        <dbReference type="SAM" id="MobiDB-lite"/>
    </source>
</evidence>
<feature type="transmembrane region" description="Helical" evidence="2">
    <location>
        <begin position="145"/>
        <end position="169"/>
    </location>
</feature>
<keyword evidence="2" id="KW-0472">Membrane</keyword>
<evidence type="ECO:0000313" key="6">
    <source>
        <dbReference type="Proteomes" id="UP001277471"/>
    </source>
</evidence>
<dbReference type="PANTHER" id="PTHR34219:SF3">
    <property type="entry name" value="BLL7967 PROTEIN"/>
    <property type="match status" value="1"/>
</dbReference>